<dbReference type="PANTHER" id="PTHR12374">
    <property type="entry name" value="TRANSCRIPTIONAL ADAPTOR 2 ADA2 -RELATED"/>
    <property type="match status" value="1"/>
</dbReference>
<feature type="region of interest" description="Disordered" evidence="2">
    <location>
        <begin position="1207"/>
        <end position="1230"/>
    </location>
</feature>
<dbReference type="EMBL" id="BQXS01011833">
    <property type="protein sequence ID" value="GKT17268.1"/>
    <property type="molecule type" value="Genomic_DNA"/>
</dbReference>
<keyword evidence="1" id="KW-0175">Coiled coil</keyword>
<feature type="region of interest" description="Disordered" evidence="2">
    <location>
        <begin position="505"/>
        <end position="633"/>
    </location>
</feature>
<feature type="region of interest" description="Disordered" evidence="2">
    <location>
        <begin position="29"/>
        <end position="56"/>
    </location>
</feature>
<dbReference type="InterPro" id="IPR055141">
    <property type="entry name" value="TADA2A_B-like_dom"/>
</dbReference>
<feature type="compositionally biased region" description="Polar residues" evidence="2">
    <location>
        <begin position="541"/>
        <end position="563"/>
    </location>
</feature>
<gene>
    <name evidence="4" type="ORF">ADUPG1_011072</name>
</gene>
<feature type="compositionally biased region" description="Basic and acidic residues" evidence="2">
    <location>
        <begin position="584"/>
        <end position="628"/>
    </location>
</feature>
<keyword evidence="5" id="KW-1185">Reference proteome</keyword>
<feature type="region of interest" description="Disordered" evidence="2">
    <location>
        <begin position="1378"/>
        <end position="1417"/>
    </location>
</feature>
<evidence type="ECO:0000313" key="4">
    <source>
        <dbReference type="EMBL" id="GKT17268.1"/>
    </source>
</evidence>
<sequence>MQPTMEGGRPHDSHADTIYQLLQFDTFPTMSPSTYQPEDQDRGFYSSGPKQHSPVFKLPDDVAQSVEKRLLAAHEEKLKRHEERRERYYREECPAHPAITYPASQISSGGEFGQRLYSQGIERQHSLEKRRAERDLELADRSLGPKINEPTLYERHRPKNMSIFADLIEKGEALKMQKEAARKAKERQEQEHFFQPMINPHSKKLTEHLDKPNKTWIDRLCPMPERDEEGKVVALSPDKKGKKDFETEQNMTFQPKITPYKGSLRNRPSFTAKMKKQIEEQSEKNRIARRERIAREQTMEKEKEKVVKPTKPIKSDEMEVKDPASKACIKMYDEYRIKKARAEQQARELANNPELLRRKLEQEARNAEMTREQESKTPIFKRPEKRIDLQKPQYLPKAIKAHREEDIKSHLWRMRRGRAEREMKRRAHERGVTVVATQKAKEEEKMRIQLLSGECPTLSASQSPRKHPRKVQTVLASSKVVEREVDPDENQEGYLAAVVNYANDNSDLKPTMPLQVDSGGRVLGEHSPSVGGTPRTGGSLAGSQEIKSPTSSHPYPYSQSQIKSIRPPVCPSDVRKAMNGTLDWEQKEMRREEEKRQKELEERERIEHEKEEREKQKEREEREKREGPLPEMVPLPQFNLNMCSMLMSAKGQALLSRGRVEGENDQEYVLRRKEKDKIQRLDAAKEKSKPWRESKHSKEYSISICYRNNNCLSLVGDSLCVFCMVGTGIPFMNYFNLKTIPTESPQKMTSIFGSFVAYKEISGVLFTVNNDLYFLQSTSHKPAHIHSSSYIFSIYQQYLFIYDGEEALIFPIDILFPFIYHSLLSHSYSINFTALKSIATISIPTKDLDHIDQTSQSTCSPSKDLRIHVVYFHHIDASTDEYACLWLISRSSMTLPSLILSYSTVDIRSHRSCGENKLFPLIQPSKMVLYHIVSPQLAPSLTNIHSSWKDLSVARLRTMLLEETKDSGAKKTLLFKEMPSEKDIKEVICNVSPVFALSSRPGSISCSLCDLFIALLFDKLRKKLFIDGFIAKTIVNCLWAVIRSSEDEDEHISVISRRFSENMLISIHKMLFEKKDDLFLEQYNSIRLPKSFPQSFLKSSSREKGTIPLSEGKKLISKQQTLLPELPKSQTPSHVHQTQEDLFIQYSGKLSSFPLPLQSSIFFDASFVPIPCVKPTIDYFIHLIPTLFLPDPSLCEDTHSIVSQDTISGNIGENVDEEEDSSSSMYSDSEEKEALAKRQMELLEKHSHSLFLPFLSLIFADICILDHGSIGTRTLNEILSLFELMGTLHTDKLQYLRCIRLACGVHSGNSDEKTVFLEIKPSPHLSHWCKFTCSSEHRKYFTLCKLVYSICESEFKGIDTSLIHPRLFSRQRSPAKPYIKKKRGRGRGRGRGRYRRSQSISDDPSAPPVPIPPPPPQPLSFFLPHRNEFSVEWMNDSEYALAFLSVDPTETTETRLLKLMLLRAYNVKLKERMRVRGFVIDHGLTDLRRVQEERFITENTKVDAAHPRVKELSELSESGKEDLAKLRPIAPFFSKKDYDTLIDSFREERILRKKIDELVEVQRKYGVKYLCTIDKVKKTVARREEEG</sequence>
<feature type="coiled-coil region" evidence="1">
    <location>
        <begin position="64"/>
        <end position="91"/>
    </location>
</feature>
<evidence type="ECO:0000256" key="2">
    <source>
        <dbReference type="SAM" id="MobiDB-lite"/>
    </source>
</evidence>
<accession>A0ABQ5JU44</accession>
<evidence type="ECO:0000259" key="3">
    <source>
        <dbReference type="Pfam" id="PF22941"/>
    </source>
</evidence>
<protein>
    <recommendedName>
        <fullName evidence="3">Transcriptional adapter 2-alpha/beta-like domain-containing protein</fullName>
    </recommendedName>
</protein>
<dbReference type="Proteomes" id="UP001057375">
    <property type="component" value="Unassembled WGS sequence"/>
</dbReference>
<name>A0ABQ5JU44_9EUKA</name>
<feature type="compositionally biased region" description="Basic residues" evidence="2">
    <location>
        <begin position="1378"/>
        <end position="1396"/>
    </location>
</feature>
<reference evidence="4" key="1">
    <citation type="submission" date="2022-03" db="EMBL/GenBank/DDBJ databases">
        <title>Draft genome sequence of Aduncisulcus paluster, a free-living microaerophilic Fornicata.</title>
        <authorList>
            <person name="Yuyama I."/>
            <person name="Kume K."/>
            <person name="Tamura T."/>
            <person name="Inagaki Y."/>
            <person name="Hashimoto T."/>
        </authorList>
    </citation>
    <scope>NUCLEOTIDE SEQUENCE</scope>
    <source>
        <strain evidence="4">NY0171</strain>
    </source>
</reference>
<feature type="compositionally biased region" description="Pro residues" evidence="2">
    <location>
        <begin position="1405"/>
        <end position="1417"/>
    </location>
</feature>
<feature type="region of interest" description="Disordered" evidence="2">
    <location>
        <begin position="364"/>
        <end position="384"/>
    </location>
</feature>
<dbReference type="Pfam" id="PF22941">
    <property type="entry name" value="TADA2A-like_3rd"/>
    <property type="match status" value="1"/>
</dbReference>
<evidence type="ECO:0000313" key="5">
    <source>
        <dbReference type="Proteomes" id="UP001057375"/>
    </source>
</evidence>
<proteinExistence type="predicted"/>
<dbReference type="PANTHER" id="PTHR12374:SF20">
    <property type="entry name" value="TRANSCRIPTIONAL ADAPTER 2-ALPHA"/>
    <property type="match status" value="1"/>
</dbReference>
<organism evidence="4 5">
    <name type="scientific">Aduncisulcus paluster</name>
    <dbReference type="NCBI Taxonomy" id="2918883"/>
    <lineage>
        <taxon>Eukaryota</taxon>
        <taxon>Metamonada</taxon>
        <taxon>Carpediemonas-like organisms</taxon>
        <taxon>Aduncisulcus</taxon>
    </lineage>
</organism>
<comment type="caution">
    <text evidence="4">The sequence shown here is derived from an EMBL/GenBank/DDBJ whole genome shotgun (WGS) entry which is preliminary data.</text>
</comment>
<evidence type="ECO:0000256" key="1">
    <source>
        <dbReference type="SAM" id="Coils"/>
    </source>
</evidence>
<feature type="domain" description="Transcriptional adapter 2-alpha/beta-like" evidence="3">
    <location>
        <begin position="1422"/>
        <end position="1492"/>
    </location>
</feature>
<feature type="non-terminal residue" evidence="4">
    <location>
        <position position="1587"/>
    </location>
</feature>